<dbReference type="InterPro" id="IPR006141">
    <property type="entry name" value="Intein_N"/>
</dbReference>
<dbReference type="InterPro" id="IPR050387">
    <property type="entry name" value="Hedgehog_Signaling"/>
</dbReference>
<feature type="transmembrane region" description="Helical" evidence="1">
    <location>
        <begin position="301"/>
        <end position="319"/>
    </location>
</feature>
<dbReference type="Pfam" id="PF01079">
    <property type="entry name" value="Hint"/>
    <property type="match status" value="1"/>
</dbReference>
<proteinExistence type="predicted"/>
<dbReference type="InterPro" id="IPR001767">
    <property type="entry name" value="Hedgehog_Hint"/>
</dbReference>
<feature type="transmembrane region" description="Helical" evidence="1">
    <location>
        <begin position="45"/>
        <end position="70"/>
    </location>
</feature>
<dbReference type="EMBL" id="CAJNXB010005583">
    <property type="protein sequence ID" value="CAF3430480.1"/>
    <property type="molecule type" value="Genomic_DNA"/>
</dbReference>
<dbReference type="SMART" id="SM00306">
    <property type="entry name" value="HintN"/>
    <property type="match status" value="1"/>
</dbReference>
<feature type="domain" description="Hint" evidence="2">
    <location>
        <begin position="104"/>
        <end position="203"/>
    </location>
</feature>
<keyword evidence="1" id="KW-1133">Transmembrane helix</keyword>
<dbReference type="OrthoDB" id="5212at2759"/>
<evidence type="ECO:0000256" key="1">
    <source>
        <dbReference type="SAM" id="Phobius"/>
    </source>
</evidence>
<protein>
    <recommendedName>
        <fullName evidence="2">Hint domain-containing protein</fullName>
    </recommendedName>
</protein>
<dbReference type="SUPFAM" id="SSF51294">
    <property type="entry name" value="Hedgehog/intein (Hint) domain"/>
    <property type="match status" value="1"/>
</dbReference>
<dbReference type="Proteomes" id="UP000663825">
    <property type="component" value="Unassembled WGS sequence"/>
</dbReference>
<dbReference type="GO" id="GO:0016540">
    <property type="term" value="P:protein autoprocessing"/>
    <property type="evidence" value="ECO:0007669"/>
    <property type="project" value="InterPro"/>
</dbReference>
<dbReference type="InterPro" id="IPR003587">
    <property type="entry name" value="Hint_dom_N"/>
</dbReference>
<dbReference type="NCBIfam" id="TIGR01445">
    <property type="entry name" value="intein_Nterm"/>
    <property type="match status" value="1"/>
</dbReference>
<keyword evidence="1" id="KW-0812">Transmembrane</keyword>
<dbReference type="PANTHER" id="PTHR11889">
    <property type="entry name" value="HEDGEHOG"/>
    <property type="match status" value="1"/>
</dbReference>
<evidence type="ECO:0000313" key="5">
    <source>
        <dbReference type="Proteomes" id="UP000663825"/>
    </source>
</evidence>
<accession>A0A818CHY2</accession>
<dbReference type="PANTHER" id="PTHR11889:SF31">
    <property type="entry name" value="PROTEIN HEDGEHOG"/>
    <property type="match status" value="1"/>
</dbReference>
<dbReference type="PROSITE" id="PS50817">
    <property type="entry name" value="INTEIN_N_TER"/>
    <property type="match status" value="1"/>
</dbReference>
<dbReference type="AlphaFoldDB" id="A0A818CHY2"/>
<name>A0A818CHY2_9BILA</name>
<dbReference type="CDD" id="cd00081">
    <property type="entry name" value="Hint"/>
    <property type="match status" value="1"/>
</dbReference>
<reference evidence="3" key="1">
    <citation type="submission" date="2021-02" db="EMBL/GenBank/DDBJ databases">
        <authorList>
            <person name="Nowell W R."/>
        </authorList>
    </citation>
    <scope>NUCLEOTIDE SEQUENCE</scope>
</reference>
<keyword evidence="1" id="KW-0472">Membrane</keyword>
<dbReference type="InterPro" id="IPR036844">
    <property type="entry name" value="Hint_dom_sf"/>
</dbReference>
<comment type="caution">
    <text evidence="3">The sequence shown here is derived from an EMBL/GenBank/DDBJ whole genome shotgun (WGS) entry which is preliminary data.</text>
</comment>
<evidence type="ECO:0000313" key="3">
    <source>
        <dbReference type="EMBL" id="CAF3430480.1"/>
    </source>
</evidence>
<gene>
    <name evidence="4" type="ORF">GRG538_LOCUS27941</name>
    <name evidence="3" type="ORF">TIS948_LOCUS30296</name>
</gene>
<dbReference type="Proteomes" id="UP000663872">
    <property type="component" value="Unassembled WGS sequence"/>
</dbReference>
<sequence length="338" mass="38198">MFLSNRWVVARRTRVRDFRDIEQQPEKYKQEDDADFNKYCCCCSVIALAGALIGLIIAGTALGIGIALLVKTSGTSSACCCQSSLEATVLATAETTNATDTTTPICFSADQHVTLANGQVISIQNLTAGDHVLTLSDDGKRFIASEVAFFIHAEMNRTSLFYTVTTESGQQISVTPDHYIRVENKGYIIASQLTLNYSLFVAHLNRPVRIRSIEKEFKVGLFSPVTFAGTILVNDVFASCYCLNNLRGTHYEKHQLYAPFRLWYYVAKYYLGFGSEVYEMPRDNIHWAIGTYVHYGHYVVFIYRSLCALFLVVLIEIFIRISETIHPILFEHSSYYKR</sequence>
<organism evidence="3 5">
    <name type="scientific">Rotaria socialis</name>
    <dbReference type="NCBI Taxonomy" id="392032"/>
    <lineage>
        <taxon>Eukaryota</taxon>
        <taxon>Metazoa</taxon>
        <taxon>Spiralia</taxon>
        <taxon>Gnathifera</taxon>
        <taxon>Rotifera</taxon>
        <taxon>Eurotatoria</taxon>
        <taxon>Bdelloidea</taxon>
        <taxon>Philodinida</taxon>
        <taxon>Philodinidae</taxon>
        <taxon>Rotaria</taxon>
    </lineage>
</organism>
<dbReference type="Gene3D" id="2.170.16.10">
    <property type="entry name" value="Hedgehog/Intein (Hint) domain"/>
    <property type="match status" value="1"/>
</dbReference>
<dbReference type="EMBL" id="CAJNYT010004831">
    <property type="protein sequence ID" value="CAF3694970.1"/>
    <property type="molecule type" value="Genomic_DNA"/>
</dbReference>
<dbReference type="GO" id="GO:0016539">
    <property type="term" value="P:intein-mediated protein splicing"/>
    <property type="evidence" value="ECO:0007669"/>
    <property type="project" value="InterPro"/>
</dbReference>
<evidence type="ECO:0000259" key="2">
    <source>
        <dbReference type="SMART" id="SM00306"/>
    </source>
</evidence>
<evidence type="ECO:0000313" key="4">
    <source>
        <dbReference type="EMBL" id="CAF3694970.1"/>
    </source>
</evidence>